<accession>X0SYP1</accession>
<feature type="transmembrane region" description="Helical" evidence="1">
    <location>
        <begin position="12"/>
        <end position="37"/>
    </location>
</feature>
<evidence type="ECO:0000313" key="2">
    <source>
        <dbReference type="EMBL" id="GAF80261.1"/>
    </source>
</evidence>
<keyword evidence="1" id="KW-0812">Transmembrane</keyword>
<dbReference type="AlphaFoldDB" id="X0SYP1"/>
<keyword evidence="1" id="KW-1133">Transmembrane helix</keyword>
<protein>
    <submittedName>
        <fullName evidence="2">Uncharacterized protein</fullName>
    </submittedName>
</protein>
<name>X0SYP1_9ZZZZ</name>
<proteinExistence type="predicted"/>
<organism evidence="2">
    <name type="scientific">marine sediment metagenome</name>
    <dbReference type="NCBI Taxonomy" id="412755"/>
    <lineage>
        <taxon>unclassified sequences</taxon>
        <taxon>metagenomes</taxon>
        <taxon>ecological metagenomes</taxon>
    </lineage>
</organism>
<dbReference type="EMBL" id="BARS01004570">
    <property type="protein sequence ID" value="GAF80261.1"/>
    <property type="molecule type" value="Genomic_DNA"/>
</dbReference>
<gene>
    <name evidence="2" type="ORF">S01H1_08935</name>
</gene>
<keyword evidence="1" id="KW-0472">Membrane</keyword>
<reference evidence="2" key="1">
    <citation type="journal article" date="2014" name="Front. Microbiol.">
        <title>High frequency of phylogenetically diverse reductive dehalogenase-homologous genes in deep subseafloor sedimentary metagenomes.</title>
        <authorList>
            <person name="Kawai M."/>
            <person name="Futagami T."/>
            <person name="Toyoda A."/>
            <person name="Takaki Y."/>
            <person name="Nishi S."/>
            <person name="Hori S."/>
            <person name="Arai W."/>
            <person name="Tsubouchi T."/>
            <person name="Morono Y."/>
            <person name="Uchiyama I."/>
            <person name="Ito T."/>
            <person name="Fujiyama A."/>
            <person name="Inagaki F."/>
            <person name="Takami H."/>
        </authorList>
    </citation>
    <scope>NUCLEOTIDE SEQUENCE</scope>
    <source>
        <strain evidence="2">Expedition CK06-06</strain>
    </source>
</reference>
<evidence type="ECO:0000256" key="1">
    <source>
        <dbReference type="SAM" id="Phobius"/>
    </source>
</evidence>
<comment type="caution">
    <text evidence="2">The sequence shown here is derived from an EMBL/GenBank/DDBJ whole genome shotgun (WGS) entry which is preliminary data.</text>
</comment>
<sequence>MKSKEIKPSTDKFARLISGLSLVVAAFAVTLSFWQYLQGQSEKLSIDINPHINRGTIKLTDHDLAHFGKVIQVPWQLIISNTGSRKLSVVKYRLFRVRLTNETSEGESFYTGINGGLFKPNGEQVTFPLILDAGESQLLTAYVGILTDPEAYDILKKNFNDKAFKMLDAVRVLGRAKRDIYGNKAILYEFEGGSFQLNVDPNNQKAPLFMFEISTGRGNQFAAVASDYQ</sequence>